<feature type="domain" description="DUF4395" evidence="2">
    <location>
        <begin position="8"/>
        <end position="132"/>
    </location>
</feature>
<dbReference type="Proteomes" id="UP001589738">
    <property type="component" value="Unassembled WGS sequence"/>
</dbReference>
<dbReference type="Pfam" id="PF14340">
    <property type="entry name" value="DUF4395"/>
    <property type="match status" value="1"/>
</dbReference>
<keyword evidence="1" id="KW-0812">Transmembrane</keyword>
<dbReference type="InterPro" id="IPR016942">
    <property type="entry name" value="UCP030042"/>
</dbReference>
<keyword evidence="1" id="KW-0472">Membrane</keyword>
<sequence>MSADVRTIPKPLVQVNQSVIVLTVILTWVTNMEWLLLIPLLSGIFGVIFRINPIMEVTKRFLKKAPSKYLQEDWEQQQFNQKIAILCLGAGFMGFAFNLPVIGYIFTILVAIAATVALLGFCIGCFIHYQWKMYQYRKMKSQS</sequence>
<protein>
    <submittedName>
        <fullName evidence="3">DUF4395 domain-containing protein</fullName>
    </submittedName>
</protein>
<evidence type="ECO:0000259" key="2">
    <source>
        <dbReference type="Pfam" id="PF14340"/>
    </source>
</evidence>
<keyword evidence="4" id="KW-1185">Reference proteome</keyword>
<dbReference type="PIRSF" id="PIRSF030042">
    <property type="entry name" value="UCP030042"/>
    <property type="match status" value="1"/>
</dbReference>
<comment type="caution">
    <text evidence="3">The sequence shown here is derived from an EMBL/GenBank/DDBJ whole genome shotgun (WGS) entry which is preliminary data.</text>
</comment>
<feature type="transmembrane region" description="Helical" evidence="1">
    <location>
        <begin position="103"/>
        <end position="129"/>
    </location>
</feature>
<evidence type="ECO:0000313" key="3">
    <source>
        <dbReference type="EMBL" id="MFC0477612.1"/>
    </source>
</evidence>
<feature type="transmembrane region" description="Helical" evidence="1">
    <location>
        <begin position="36"/>
        <end position="58"/>
    </location>
</feature>
<name>A0ABV6KWA1_9BACI</name>
<feature type="transmembrane region" description="Helical" evidence="1">
    <location>
        <begin position="79"/>
        <end position="97"/>
    </location>
</feature>
<evidence type="ECO:0000256" key="1">
    <source>
        <dbReference type="SAM" id="Phobius"/>
    </source>
</evidence>
<accession>A0ABV6KWA1</accession>
<dbReference type="RefSeq" id="WP_377058943.1">
    <property type="nucleotide sequence ID" value="NZ_JBHLUU010000123.1"/>
</dbReference>
<evidence type="ECO:0000313" key="4">
    <source>
        <dbReference type="Proteomes" id="UP001589738"/>
    </source>
</evidence>
<dbReference type="InterPro" id="IPR025508">
    <property type="entry name" value="DUF4395"/>
</dbReference>
<reference evidence="3 4" key="1">
    <citation type="submission" date="2024-09" db="EMBL/GenBank/DDBJ databases">
        <authorList>
            <person name="Sun Q."/>
            <person name="Mori K."/>
        </authorList>
    </citation>
    <scope>NUCLEOTIDE SEQUENCE [LARGE SCALE GENOMIC DNA]</scope>
    <source>
        <strain evidence="3 4">CGMCC 1.9126</strain>
    </source>
</reference>
<organism evidence="3 4">
    <name type="scientific">Robertmurraya beringensis</name>
    <dbReference type="NCBI Taxonomy" id="641660"/>
    <lineage>
        <taxon>Bacteria</taxon>
        <taxon>Bacillati</taxon>
        <taxon>Bacillota</taxon>
        <taxon>Bacilli</taxon>
        <taxon>Bacillales</taxon>
        <taxon>Bacillaceae</taxon>
        <taxon>Robertmurraya</taxon>
    </lineage>
</organism>
<feature type="transmembrane region" description="Helical" evidence="1">
    <location>
        <begin position="12"/>
        <end position="30"/>
    </location>
</feature>
<gene>
    <name evidence="3" type="ORF">ACFFHF_20680</name>
</gene>
<proteinExistence type="predicted"/>
<keyword evidence="1" id="KW-1133">Transmembrane helix</keyword>
<dbReference type="EMBL" id="JBHLUU010000123">
    <property type="protein sequence ID" value="MFC0477612.1"/>
    <property type="molecule type" value="Genomic_DNA"/>
</dbReference>